<name>A0A852Z8C1_9ACTN</name>
<keyword evidence="1" id="KW-0812">Transmembrane</keyword>
<sequence>MSYAGMMRDALTGAGDAVRRVRRGALLVRAAVAVTGFVALVLVLPATVLGPLSLLVCAALALVSAVLPGTWAVLALELLAMAGWLVRTTAFDSSGSWWALVVLAAAAYLHHTGSALAAVLPLDAVVAGSVLRRWLARSAAVVAGTAVVAALALGVAGRLPVAPTVAVPVLGVLLALFVVGVVAYARAPRTDPESGE</sequence>
<dbReference type="RefSeq" id="WP_179786364.1">
    <property type="nucleotide sequence ID" value="NZ_BAAARR010000022.1"/>
</dbReference>
<evidence type="ECO:0000313" key="3">
    <source>
        <dbReference type="Proteomes" id="UP000579605"/>
    </source>
</evidence>
<evidence type="ECO:0000313" key="2">
    <source>
        <dbReference type="EMBL" id="NYH88475.1"/>
    </source>
</evidence>
<dbReference type="EMBL" id="JACBZH010000001">
    <property type="protein sequence ID" value="NYH88475.1"/>
    <property type="molecule type" value="Genomic_DNA"/>
</dbReference>
<organism evidence="2 3">
    <name type="scientific">Actinopolymorpha rutila</name>
    <dbReference type="NCBI Taxonomy" id="446787"/>
    <lineage>
        <taxon>Bacteria</taxon>
        <taxon>Bacillati</taxon>
        <taxon>Actinomycetota</taxon>
        <taxon>Actinomycetes</taxon>
        <taxon>Propionibacteriales</taxon>
        <taxon>Actinopolymorphaceae</taxon>
        <taxon>Actinopolymorpha</taxon>
    </lineage>
</organism>
<keyword evidence="3" id="KW-1185">Reference proteome</keyword>
<keyword evidence="1" id="KW-1133">Transmembrane helix</keyword>
<keyword evidence="1" id="KW-0472">Membrane</keyword>
<proteinExistence type="predicted"/>
<feature type="transmembrane region" description="Helical" evidence="1">
    <location>
        <begin position="134"/>
        <end position="153"/>
    </location>
</feature>
<feature type="transmembrane region" description="Helical" evidence="1">
    <location>
        <begin position="52"/>
        <end position="85"/>
    </location>
</feature>
<gene>
    <name evidence="2" type="ORF">F4554_001113</name>
</gene>
<dbReference type="Proteomes" id="UP000579605">
    <property type="component" value="Unassembled WGS sequence"/>
</dbReference>
<feature type="transmembrane region" description="Helical" evidence="1">
    <location>
        <begin position="97"/>
        <end position="122"/>
    </location>
</feature>
<feature type="transmembrane region" description="Helical" evidence="1">
    <location>
        <begin position="165"/>
        <end position="185"/>
    </location>
</feature>
<protein>
    <submittedName>
        <fullName evidence="2">Uncharacterized protein</fullName>
    </submittedName>
</protein>
<reference evidence="2 3" key="1">
    <citation type="submission" date="2020-07" db="EMBL/GenBank/DDBJ databases">
        <title>Sequencing the genomes of 1000 actinobacteria strains.</title>
        <authorList>
            <person name="Klenk H.-P."/>
        </authorList>
    </citation>
    <scope>NUCLEOTIDE SEQUENCE [LARGE SCALE GENOMIC DNA]</scope>
    <source>
        <strain evidence="2 3">DSM 18448</strain>
    </source>
</reference>
<feature type="transmembrane region" description="Helical" evidence="1">
    <location>
        <begin position="26"/>
        <end position="46"/>
    </location>
</feature>
<accession>A0A852Z8C1</accession>
<comment type="caution">
    <text evidence="2">The sequence shown here is derived from an EMBL/GenBank/DDBJ whole genome shotgun (WGS) entry which is preliminary data.</text>
</comment>
<dbReference type="AlphaFoldDB" id="A0A852Z8C1"/>
<evidence type="ECO:0000256" key="1">
    <source>
        <dbReference type="SAM" id="Phobius"/>
    </source>
</evidence>